<reference evidence="3" key="1">
    <citation type="journal article" date="2019" name="Int. J. Syst. Evol. Microbiol.">
        <title>The Global Catalogue of Microorganisms (GCM) 10K type strain sequencing project: providing services to taxonomists for standard genome sequencing and annotation.</title>
        <authorList>
            <consortium name="The Broad Institute Genomics Platform"/>
            <consortium name="The Broad Institute Genome Sequencing Center for Infectious Disease"/>
            <person name="Wu L."/>
            <person name="Ma J."/>
        </authorList>
    </citation>
    <scope>NUCLEOTIDE SEQUENCE [LARGE SCALE GENOMIC DNA]</scope>
    <source>
        <strain evidence="3">JCM 3369</strain>
    </source>
</reference>
<name>A0ABW2CVM1_9ACTN</name>
<dbReference type="InterPro" id="IPR045528">
    <property type="entry name" value="DO-GTPase2"/>
</dbReference>
<evidence type="ECO:0000259" key="1">
    <source>
        <dbReference type="Pfam" id="PF19993"/>
    </source>
</evidence>
<organism evidence="2 3">
    <name type="scientific">Actinomadura yumaensis</name>
    <dbReference type="NCBI Taxonomy" id="111807"/>
    <lineage>
        <taxon>Bacteria</taxon>
        <taxon>Bacillati</taxon>
        <taxon>Actinomycetota</taxon>
        <taxon>Actinomycetes</taxon>
        <taxon>Streptosporangiales</taxon>
        <taxon>Thermomonosporaceae</taxon>
        <taxon>Actinomadura</taxon>
    </lineage>
</organism>
<dbReference type="EMBL" id="JBHSXS010000034">
    <property type="protein sequence ID" value="MFC6885085.1"/>
    <property type="molecule type" value="Genomic_DNA"/>
</dbReference>
<gene>
    <name evidence="2" type="ORF">ACFQKB_35390</name>
</gene>
<dbReference type="InterPro" id="IPR027417">
    <property type="entry name" value="P-loop_NTPase"/>
</dbReference>
<dbReference type="Pfam" id="PF19993">
    <property type="entry name" value="DO-GTPase2"/>
    <property type="match status" value="1"/>
</dbReference>
<comment type="caution">
    <text evidence="2">The sequence shown here is derived from an EMBL/GenBank/DDBJ whole genome shotgun (WGS) entry which is preliminary data.</text>
</comment>
<dbReference type="Gene3D" id="3.40.50.300">
    <property type="entry name" value="P-loop containing nucleotide triphosphate hydrolases"/>
    <property type="match status" value="1"/>
</dbReference>
<dbReference type="Proteomes" id="UP001596380">
    <property type="component" value="Unassembled WGS sequence"/>
</dbReference>
<feature type="domain" description="Double-GTPase 2" evidence="1">
    <location>
        <begin position="110"/>
        <end position="315"/>
    </location>
</feature>
<accession>A0ABW2CVM1</accession>
<dbReference type="RefSeq" id="WP_160824994.1">
    <property type="nucleotide sequence ID" value="NZ_JBHSXS010000034.1"/>
</dbReference>
<sequence length="416" mass="44830">MSLASRVGLPGVPSRQAVTCPYCFEAVAPQRILFRCRGRAGRTRGCEPVLDEELAAYTGSTAGASLPPVFAAAGRGGRASCPACGQPTGNRACPECHNPLPSAYCDSPGRIVALVGAKNAGKSTYIAVLLHELMNRVGTELDASLVACDDRTIERYKRDFARPLLEERRLLPTTASAATGPREPLVYLLTRTRRTRFARPRNDSLALVLFDTAGEDLRSREVRDLHLRYLEAADAIIFLVDPLELPGARAGLLDAVPGAPAVPGDDPDSEPINVIARVTEALRQRHGAAGRTGPGDRLRVPVAVALTKIDVLRPALLRQSALHRSRSGAGVLDLDDREAVDAQVRALLHDWQAGQLDTYLSQQYAEHALFGLSALGGLPEEDRVGAGGVRPYRAEDPLLWLLYRFGMLDGVRTGRS</sequence>
<proteinExistence type="predicted"/>
<dbReference type="SUPFAM" id="SSF52540">
    <property type="entry name" value="P-loop containing nucleoside triphosphate hydrolases"/>
    <property type="match status" value="1"/>
</dbReference>
<evidence type="ECO:0000313" key="3">
    <source>
        <dbReference type="Proteomes" id="UP001596380"/>
    </source>
</evidence>
<keyword evidence="3" id="KW-1185">Reference proteome</keyword>
<evidence type="ECO:0000313" key="2">
    <source>
        <dbReference type="EMBL" id="MFC6885085.1"/>
    </source>
</evidence>
<protein>
    <submittedName>
        <fullName evidence="2">GTPase</fullName>
    </submittedName>
</protein>